<dbReference type="InterPro" id="IPR037724">
    <property type="entry name" value="C2E_Ferlin"/>
</dbReference>
<feature type="domain" description="C2" evidence="6">
    <location>
        <begin position="782"/>
        <end position="900"/>
    </location>
</feature>
<dbReference type="CDD" id="cd04017">
    <property type="entry name" value="C2D_Ferlin"/>
    <property type="match status" value="1"/>
</dbReference>
<gene>
    <name evidence="7" type="ORF">WA026_020370</name>
</gene>
<dbReference type="InterPro" id="IPR012561">
    <property type="entry name" value="Ferlin_B-domain"/>
</dbReference>
<evidence type="ECO:0000259" key="6">
    <source>
        <dbReference type="PROSITE" id="PS50004"/>
    </source>
</evidence>
<dbReference type="PROSITE" id="PS50004">
    <property type="entry name" value="C2"/>
    <property type="match status" value="2"/>
</dbReference>
<keyword evidence="3" id="KW-0677">Repeat</keyword>
<evidence type="ECO:0000256" key="4">
    <source>
        <dbReference type="ARBA" id="ARBA00022989"/>
    </source>
</evidence>
<comment type="caution">
    <text evidence="7">The sequence shown here is derived from an EMBL/GenBank/DDBJ whole genome shotgun (WGS) entry which is preliminary data.</text>
</comment>
<accession>A0AAW1UN83</accession>
<evidence type="ECO:0000313" key="7">
    <source>
        <dbReference type="EMBL" id="KAK9882264.1"/>
    </source>
</evidence>
<dbReference type="SUPFAM" id="SSF49562">
    <property type="entry name" value="C2 domain (Calcium/lipid-binding domain, CaLB)"/>
    <property type="match status" value="2"/>
</dbReference>
<keyword evidence="8" id="KW-1185">Reference proteome</keyword>
<dbReference type="InterPro" id="IPR055072">
    <property type="entry name" value="Ferlin_DSRM"/>
</dbReference>
<evidence type="ECO:0000256" key="2">
    <source>
        <dbReference type="ARBA" id="ARBA00022692"/>
    </source>
</evidence>
<dbReference type="CDD" id="cd04037">
    <property type="entry name" value="C2E_Ferlin"/>
    <property type="match status" value="1"/>
</dbReference>
<evidence type="ECO:0000313" key="8">
    <source>
        <dbReference type="Proteomes" id="UP001431783"/>
    </source>
</evidence>
<dbReference type="InterPro" id="IPR000008">
    <property type="entry name" value="C2_dom"/>
</dbReference>
<dbReference type="Proteomes" id="UP001431783">
    <property type="component" value="Unassembled WGS sequence"/>
</dbReference>
<keyword evidence="4" id="KW-1133">Transmembrane helix</keyword>
<reference evidence="7 8" key="1">
    <citation type="submission" date="2023-03" db="EMBL/GenBank/DDBJ databases">
        <title>Genome insight into feeding habits of ladybird beetles.</title>
        <authorList>
            <person name="Li H.-S."/>
            <person name="Huang Y.-H."/>
            <person name="Pang H."/>
        </authorList>
    </citation>
    <scope>NUCLEOTIDE SEQUENCE [LARGE SCALE GENOMIC DNA]</scope>
    <source>
        <strain evidence="7">SYSU_2023b</strain>
        <tissue evidence="7">Whole body</tissue>
    </source>
</reference>
<name>A0AAW1UN83_9CUCU</name>
<dbReference type="Gene3D" id="2.60.40.150">
    <property type="entry name" value="C2 domain"/>
    <property type="match status" value="2"/>
</dbReference>
<comment type="subcellular location">
    <subcellularLocation>
        <location evidence="1">Membrane</location>
        <topology evidence="1">Single-pass membrane protein</topology>
    </subcellularLocation>
</comment>
<keyword evidence="5" id="KW-0472">Membrane</keyword>
<dbReference type="InterPro" id="IPR035892">
    <property type="entry name" value="C2_domain_sf"/>
</dbReference>
<evidence type="ECO:0000256" key="1">
    <source>
        <dbReference type="ARBA" id="ARBA00004167"/>
    </source>
</evidence>
<dbReference type="InterPro" id="IPR037721">
    <property type="entry name" value="Ferlin"/>
</dbReference>
<evidence type="ECO:0000256" key="3">
    <source>
        <dbReference type="ARBA" id="ARBA00022737"/>
    </source>
</evidence>
<sequence>MKHNEQKLESIGILFNQEDISIDKEIEDSLTEALEYLHSSSKKYMDIVSNYNLAGLTPLDKMKIENNLKTMESISNKAKELFDPLALRRTFLKTRKLCDELISLSQCINDTWPDLFISTWKDNKKLAYVRIPCKDLLHSRIEEEMGMCCGNMTTLYLQAEKKKKPSAENVTTMVGKMEVLLWIGAEKYTKEFLKNLPLGFEENSEKSTYRYLATNDVHVFQCKCHLFQGRVNPGLDSSALSDTMVRVHIGHDCQETTIEQQTLNPVWNQTLIFKRITLYGDISFIKSSPPSIIVELFDRDNLFSWELIGKTSVKPVVKAKDEPYGPPNFPPTLKWFNVFNTDGVGADILAAFEMLETTGSAAEKPGQPEKDIIRIPNDIKPNLVDFRIEVLFWGVRDLKKIQMRAVNRPRVTIECAKTIFHSEILQDARKNLNFKENIKTVELKLPSNFEFASPLIIRMMDKRAIALYVLVGTSVSHLKSFGWQRITEAQRQDLLMGNTKYQFKSETQEDANVGVSDVKRTKSDRRVNFVPQHCFCRTSQAQKLVKNISKIRCICTKTRWQKFRQKFNKKKIFCPCLEEYQEEITKVEKEHKRTCPCCRNLLRKLHSAVSDKENQLGYLRILRGSCYGKKCGCCGIVTEKIKQICTETEGRCKFCKKISKKLFKDKKTVDIKEEVFDDQYDDADNDWWTKYYSSLEPEPQPNERLPIRMKYRLKIYSRELETLPDFQHFKDMLMSFPMFKGKRTGDEIIDKEMVTGIFKGAIKIYQWTSTSGKHYVTRTGRPLSEGYFSHYPSNEPLHFTLRVYCVKAIHLPPKDLSGKCDPYLLIRLQDKEVIERDDYKMNELNPIFGKMYIFNGCFPKDNTLLVQVWDRDVASRDDLIGETKIDIENRYYTEHRASCGIPEFYEETGYCAWRDQIKPSKILSQLCLRWNLPKPEYATTSVKICSKVFESPAFVSTGDDKIDQEIKALYALRNWHEVPYVGCRLVPEHVETRSLFHPKKALIEQGKIQLWIDIFSVGDFPPPPPVDITVKPPFPSN</sequence>
<evidence type="ECO:0000256" key="5">
    <source>
        <dbReference type="ARBA" id="ARBA00023136"/>
    </source>
</evidence>
<dbReference type="EMBL" id="JARQZJ010000074">
    <property type="protein sequence ID" value="KAK9882264.1"/>
    <property type="molecule type" value="Genomic_DNA"/>
</dbReference>
<dbReference type="PANTHER" id="PTHR12546">
    <property type="entry name" value="FER-1-LIKE"/>
    <property type="match status" value="1"/>
</dbReference>
<proteinExistence type="predicted"/>
<dbReference type="InterPro" id="IPR037723">
    <property type="entry name" value="C2D_Ferlin"/>
</dbReference>
<organism evidence="7 8">
    <name type="scientific">Henosepilachna vigintioctopunctata</name>
    <dbReference type="NCBI Taxonomy" id="420089"/>
    <lineage>
        <taxon>Eukaryota</taxon>
        <taxon>Metazoa</taxon>
        <taxon>Ecdysozoa</taxon>
        <taxon>Arthropoda</taxon>
        <taxon>Hexapoda</taxon>
        <taxon>Insecta</taxon>
        <taxon>Pterygota</taxon>
        <taxon>Neoptera</taxon>
        <taxon>Endopterygota</taxon>
        <taxon>Coleoptera</taxon>
        <taxon>Polyphaga</taxon>
        <taxon>Cucujiformia</taxon>
        <taxon>Coccinelloidea</taxon>
        <taxon>Coccinellidae</taxon>
        <taxon>Epilachninae</taxon>
        <taxon>Epilachnini</taxon>
        <taxon>Henosepilachna</taxon>
    </lineage>
</organism>
<dbReference type="Pfam" id="PF22901">
    <property type="entry name" value="dsrm_Ferlin"/>
    <property type="match status" value="1"/>
</dbReference>
<dbReference type="Pfam" id="PF00168">
    <property type="entry name" value="C2"/>
    <property type="match status" value="2"/>
</dbReference>
<protein>
    <recommendedName>
        <fullName evidence="6">C2 domain-containing protein</fullName>
    </recommendedName>
</protein>
<dbReference type="SMART" id="SM00239">
    <property type="entry name" value="C2"/>
    <property type="match status" value="2"/>
</dbReference>
<dbReference type="AlphaFoldDB" id="A0AAW1UN83"/>
<dbReference type="GO" id="GO:0016020">
    <property type="term" value="C:membrane"/>
    <property type="evidence" value="ECO:0007669"/>
    <property type="project" value="UniProtKB-SubCell"/>
</dbReference>
<dbReference type="GO" id="GO:0007009">
    <property type="term" value="P:plasma membrane organization"/>
    <property type="evidence" value="ECO:0007669"/>
    <property type="project" value="TreeGrafter"/>
</dbReference>
<dbReference type="PANTHER" id="PTHR12546:SF60">
    <property type="entry name" value="MISFIRE, ISOFORM F"/>
    <property type="match status" value="1"/>
</dbReference>
<dbReference type="SMART" id="SM01201">
    <property type="entry name" value="FerB"/>
    <property type="match status" value="1"/>
</dbReference>
<dbReference type="Pfam" id="PF08150">
    <property type="entry name" value="FerB"/>
    <property type="match status" value="1"/>
</dbReference>
<feature type="domain" description="C2" evidence="6">
    <location>
        <begin position="203"/>
        <end position="329"/>
    </location>
</feature>
<keyword evidence="2" id="KW-0812">Transmembrane</keyword>